<dbReference type="PANTHER" id="PTHR36855">
    <property type="entry name" value="CHROMOSOME 10, WHOLE GENOME SHOTGUN SEQUENCE"/>
    <property type="match status" value="1"/>
</dbReference>
<evidence type="ECO:0000256" key="1">
    <source>
        <dbReference type="SAM" id="MobiDB-lite"/>
    </source>
</evidence>
<dbReference type="Pfam" id="PF25871">
    <property type="entry name" value="HTH_76"/>
    <property type="match status" value="1"/>
</dbReference>
<evidence type="ECO:0000313" key="4">
    <source>
        <dbReference type="EMBL" id="RDX44601.1"/>
    </source>
</evidence>
<dbReference type="AlphaFoldDB" id="A0A371CWE4"/>
<reference evidence="4 5" key="1">
    <citation type="journal article" date="2018" name="Biotechnol. Biofuels">
        <title>Integrative visual omics of the white-rot fungus Polyporus brumalis exposes the biotechnological potential of its oxidative enzymes for delignifying raw plant biomass.</title>
        <authorList>
            <person name="Miyauchi S."/>
            <person name="Rancon A."/>
            <person name="Drula E."/>
            <person name="Hage H."/>
            <person name="Chaduli D."/>
            <person name="Favel A."/>
            <person name="Grisel S."/>
            <person name="Henrissat B."/>
            <person name="Herpoel-Gimbert I."/>
            <person name="Ruiz-Duenas F.J."/>
            <person name="Chevret D."/>
            <person name="Hainaut M."/>
            <person name="Lin J."/>
            <person name="Wang M."/>
            <person name="Pangilinan J."/>
            <person name="Lipzen A."/>
            <person name="Lesage-Meessen L."/>
            <person name="Navarro D."/>
            <person name="Riley R."/>
            <person name="Grigoriev I.V."/>
            <person name="Zhou S."/>
            <person name="Raouche S."/>
            <person name="Rosso M.N."/>
        </authorList>
    </citation>
    <scope>NUCLEOTIDE SEQUENCE [LARGE SCALE GENOMIC DNA]</scope>
    <source>
        <strain evidence="4 5">BRFM 1820</strain>
    </source>
</reference>
<dbReference type="InterPro" id="IPR058841">
    <property type="entry name" value="HTH_76"/>
</dbReference>
<dbReference type="OrthoDB" id="9936937at2759"/>
<keyword evidence="5" id="KW-1185">Reference proteome</keyword>
<evidence type="ECO:0000259" key="3">
    <source>
        <dbReference type="Pfam" id="PF25871"/>
    </source>
</evidence>
<protein>
    <submittedName>
        <fullName evidence="4">Uncharacterized protein</fullName>
    </submittedName>
</protein>
<evidence type="ECO:0000313" key="5">
    <source>
        <dbReference type="Proteomes" id="UP000256964"/>
    </source>
</evidence>
<feature type="compositionally biased region" description="Basic and acidic residues" evidence="1">
    <location>
        <begin position="148"/>
        <end position="159"/>
    </location>
</feature>
<feature type="domain" description="Peroxisomal membrane protein PEX14-like KPWE" evidence="2">
    <location>
        <begin position="112"/>
        <end position="160"/>
    </location>
</feature>
<accession>A0A371CWE4</accession>
<feature type="compositionally biased region" description="Low complexity" evidence="1">
    <location>
        <begin position="93"/>
        <end position="107"/>
    </location>
</feature>
<dbReference type="Proteomes" id="UP000256964">
    <property type="component" value="Unassembled WGS sequence"/>
</dbReference>
<dbReference type="EMBL" id="KZ857448">
    <property type="protein sequence ID" value="RDX44601.1"/>
    <property type="molecule type" value="Genomic_DNA"/>
</dbReference>
<dbReference type="InterPro" id="IPR040554">
    <property type="entry name" value="KPWE_PEX14_dom"/>
</dbReference>
<name>A0A371CWE4_9APHY</name>
<proteinExistence type="predicted"/>
<dbReference type="STRING" id="139420.A0A371CWE4"/>
<feature type="compositionally biased region" description="Polar residues" evidence="1">
    <location>
        <begin position="115"/>
        <end position="124"/>
    </location>
</feature>
<dbReference type="PANTHER" id="PTHR36855:SF1">
    <property type="entry name" value="PEROXISOME MEMBRANE ANCHOR PROTEIN PEX14P N-TERMINAL DOMAIN-CONTAINING PROTEIN"/>
    <property type="match status" value="1"/>
</dbReference>
<feature type="domain" description="PEX14-like helix-turn-helix" evidence="3">
    <location>
        <begin position="16"/>
        <end position="68"/>
    </location>
</feature>
<sequence length="165" mass="17970">MSSPADNHLDAREETPLSQFLAHDFASDNDFQQGIAGILSSGVLEGKTHEEKRDLLLRSEVFYFNRKNACTDKNSLSGSSVTVEEARIARAGQTAHASSQAPSQASSTEEEPQTLTFAQLTTLIEQGRTDEIPNNKVIPNVLSSDPPSESKSEVRKKPWEINAAA</sequence>
<evidence type="ECO:0000259" key="2">
    <source>
        <dbReference type="Pfam" id="PF17733"/>
    </source>
</evidence>
<dbReference type="Pfam" id="PF17733">
    <property type="entry name" value="KPWE_dom"/>
    <property type="match status" value="1"/>
</dbReference>
<gene>
    <name evidence="4" type="ORF">OH76DRAFT_1421335</name>
</gene>
<feature type="region of interest" description="Disordered" evidence="1">
    <location>
        <begin position="89"/>
        <end position="165"/>
    </location>
</feature>
<organism evidence="4 5">
    <name type="scientific">Lentinus brumalis</name>
    <dbReference type="NCBI Taxonomy" id="2498619"/>
    <lineage>
        <taxon>Eukaryota</taxon>
        <taxon>Fungi</taxon>
        <taxon>Dikarya</taxon>
        <taxon>Basidiomycota</taxon>
        <taxon>Agaricomycotina</taxon>
        <taxon>Agaricomycetes</taxon>
        <taxon>Polyporales</taxon>
        <taxon>Polyporaceae</taxon>
        <taxon>Lentinus</taxon>
    </lineage>
</organism>